<dbReference type="CDD" id="cd05154">
    <property type="entry name" value="ACAD10_11_N-like"/>
    <property type="match status" value="1"/>
</dbReference>
<evidence type="ECO:0000313" key="3">
    <source>
        <dbReference type="Proteomes" id="UP000193083"/>
    </source>
</evidence>
<dbReference type="GO" id="GO:0016301">
    <property type="term" value="F:kinase activity"/>
    <property type="evidence" value="ECO:0007669"/>
    <property type="project" value="UniProtKB-KW"/>
</dbReference>
<dbReference type="AlphaFoldDB" id="A0A1X7PRN4"/>
<dbReference type="Pfam" id="PF01636">
    <property type="entry name" value="APH"/>
    <property type="match status" value="1"/>
</dbReference>
<name>A0A1X7PRN4_9HYPH</name>
<proteinExistence type="predicted"/>
<keyword evidence="3" id="KW-1185">Reference proteome</keyword>
<gene>
    <name evidence="2" type="ORF">SAMN02982922_5174</name>
</gene>
<dbReference type="PANTHER" id="PTHR47829">
    <property type="entry name" value="HYDROLASE, PUTATIVE (AFU_ORTHOLOGUE AFUA_1G12880)-RELATED"/>
    <property type="match status" value="1"/>
</dbReference>
<protein>
    <submittedName>
        <fullName evidence="2">Predicted kinase, aminoglycoside phosphotransferase (APT) family</fullName>
    </submittedName>
</protein>
<sequence>MSWNWDDATLAALDGFLAAKGLRDGAPQPRRIGDGHSNLTYLIKVKGGNAVLRRPPPPPVPKGANDVLREARVLTALQDQDVPTPRVLAVAQAGDVLDVPFYVMEHVPGHIMTDRLAPPFDAARDGRAITFGLAEGLAKLHAVDWRACGLDDFGQPKDFNARHLKRLEGLMNLRDDAAPAWLADMAAHLRSTAPAESGAAIVHNDFRLGNVIWSLAAPPRLLAILDWELATIGDPLLDLGYTACCYPANNEPLNPTQELSAAMLGDGFPAREELVERYAALTGRDVSRLPWYAAMAAWKLAVLYDYQHRLGRDAYYEDATQAPRFIASAELFARAI</sequence>
<dbReference type="Gene3D" id="3.30.200.20">
    <property type="entry name" value="Phosphorylase Kinase, domain 1"/>
    <property type="match status" value="1"/>
</dbReference>
<reference evidence="2 3" key="1">
    <citation type="submission" date="2017-04" db="EMBL/GenBank/DDBJ databases">
        <authorList>
            <person name="Afonso C.L."/>
            <person name="Miller P.J."/>
            <person name="Scott M.A."/>
            <person name="Spackman E."/>
            <person name="Goraichik I."/>
            <person name="Dimitrov K.M."/>
            <person name="Suarez D.L."/>
            <person name="Swayne D.E."/>
        </authorList>
    </citation>
    <scope>NUCLEOTIDE SEQUENCE [LARGE SCALE GENOMIC DNA]</scope>
    <source>
        <strain evidence="2 3">B5P</strain>
    </source>
</reference>
<evidence type="ECO:0000259" key="1">
    <source>
        <dbReference type="Pfam" id="PF01636"/>
    </source>
</evidence>
<dbReference type="EMBL" id="FXBL01000004">
    <property type="protein sequence ID" value="SMH54759.1"/>
    <property type="molecule type" value="Genomic_DNA"/>
</dbReference>
<evidence type="ECO:0000313" key="2">
    <source>
        <dbReference type="EMBL" id="SMH54759.1"/>
    </source>
</evidence>
<dbReference type="InterPro" id="IPR052898">
    <property type="entry name" value="ACAD10-like"/>
</dbReference>
<dbReference type="PANTHER" id="PTHR47829:SF1">
    <property type="entry name" value="HAD FAMILY PHOSPHATASE"/>
    <property type="match status" value="1"/>
</dbReference>
<dbReference type="Proteomes" id="UP000193083">
    <property type="component" value="Unassembled WGS sequence"/>
</dbReference>
<dbReference type="InterPro" id="IPR002575">
    <property type="entry name" value="Aminoglycoside_PTrfase"/>
</dbReference>
<keyword evidence="2" id="KW-0808">Transferase</keyword>
<dbReference type="InterPro" id="IPR041726">
    <property type="entry name" value="ACAD10_11_N"/>
</dbReference>
<dbReference type="InterPro" id="IPR011009">
    <property type="entry name" value="Kinase-like_dom_sf"/>
</dbReference>
<accession>A0A1X7PRN4</accession>
<keyword evidence="2" id="KW-0418">Kinase</keyword>
<dbReference type="SUPFAM" id="SSF56112">
    <property type="entry name" value="Protein kinase-like (PK-like)"/>
    <property type="match status" value="1"/>
</dbReference>
<dbReference type="RefSeq" id="WP_085466800.1">
    <property type="nucleotide sequence ID" value="NZ_FXBL01000004.1"/>
</dbReference>
<organism evidence="2 3">
    <name type="scientific">Mesorhizobium australicum</name>
    <dbReference type="NCBI Taxonomy" id="536018"/>
    <lineage>
        <taxon>Bacteria</taxon>
        <taxon>Pseudomonadati</taxon>
        <taxon>Pseudomonadota</taxon>
        <taxon>Alphaproteobacteria</taxon>
        <taxon>Hyphomicrobiales</taxon>
        <taxon>Phyllobacteriaceae</taxon>
        <taxon>Mesorhizobium</taxon>
    </lineage>
</organism>
<dbReference type="Gene3D" id="3.90.1200.10">
    <property type="match status" value="1"/>
</dbReference>
<dbReference type="OrthoDB" id="3806873at2"/>
<feature type="domain" description="Aminoglycoside phosphotransferase" evidence="1">
    <location>
        <begin position="30"/>
        <end position="243"/>
    </location>
</feature>